<keyword evidence="5" id="KW-1185">Reference proteome</keyword>
<dbReference type="EMBL" id="UZAU01000073">
    <property type="status" value="NOT_ANNOTATED_CDS"/>
    <property type="molecule type" value="Genomic_DNA"/>
</dbReference>
<organism evidence="4 5">
    <name type="scientific">Cannabis sativa</name>
    <name type="common">Hemp</name>
    <name type="synonym">Marijuana</name>
    <dbReference type="NCBI Taxonomy" id="3483"/>
    <lineage>
        <taxon>Eukaryota</taxon>
        <taxon>Viridiplantae</taxon>
        <taxon>Streptophyta</taxon>
        <taxon>Embryophyta</taxon>
        <taxon>Tracheophyta</taxon>
        <taxon>Spermatophyta</taxon>
        <taxon>Magnoliopsida</taxon>
        <taxon>eudicotyledons</taxon>
        <taxon>Gunneridae</taxon>
        <taxon>Pentapetalae</taxon>
        <taxon>rosids</taxon>
        <taxon>fabids</taxon>
        <taxon>Rosales</taxon>
        <taxon>Cannabaceae</taxon>
        <taxon>Cannabis</taxon>
    </lineage>
</organism>
<dbReference type="InterPro" id="IPR052343">
    <property type="entry name" value="Retrotransposon-Effector_Assoc"/>
</dbReference>
<dbReference type="PANTHER" id="PTHR46890:SF48">
    <property type="entry name" value="RNA-DIRECTED DNA POLYMERASE"/>
    <property type="match status" value="1"/>
</dbReference>
<dbReference type="Proteomes" id="UP000596661">
    <property type="component" value="Chromosome 1"/>
</dbReference>
<reference evidence="4" key="1">
    <citation type="submission" date="2018-11" db="EMBL/GenBank/DDBJ databases">
        <authorList>
            <person name="Grassa J C."/>
        </authorList>
    </citation>
    <scope>NUCLEOTIDE SEQUENCE [LARGE SCALE GENOMIC DNA]</scope>
</reference>
<dbReference type="InterPro" id="IPR036691">
    <property type="entry name" value="Endo/exonu/phosph_ase_sf"/>
</dbReference>
<dbReference type="Pfam" id="PF14392">
    <property type="entry name" value="zf-CCHC_4"/>
    <property type="match status" value="1"/>
</dbReference>
<dbReference type="InterPro" id="IPR001878">
    <property type="entry name" value="Znf_CCHC"/>
</dbReference>
<dbReference type="Gene3D" id="3.60.10.10">
    <property type="entry name" value="Endonuclease/exonuclease/phosphatase"/>
    <property type="match status" value="1"/>
</dbReference>
<dbReference type="InterPro" id="IPR025836">
    <property type="entry name" value="Zn_knuckle_CX2CX4HX4C"/>
</dbReference>
<feature type="region of interest" description="Disordered" evidence="2">
    <location>
        <begin position="303"/>
        <end position="329"/>
    </location>
</feature>
<protein>
    <recommendedName>
        <fullName evidence="3">CCHC-type domain-containing protein</fullName>
    </recommendedName>
</protein>
<sequence>MDNFHPDISNALSTRERAVISINDIATPPPHPATYRLLCRIFSSKGHNPKQLKNFILTQWVGRFAVQFRTMTLKPTLIWSLLAVKEIKEGKSESLAKILGNLIGTYIDVHDDSLNEGWDPFLRIWVGIDVLKPLLRGQMVSFPWMEDELWLDYCYERLPDFCYECGIIGHVFDKCPIFLEKIDDGKEPSLPYGPWMEGSSLPRSAYDRYMQDFSKADPWPFITRLAWNSISPIIPHANPFPVLPEKITATEKKKVAETPNTLPTHSNISLPPYQKLPNLITQGNSTVDLPPSSSNLGTDKHVTYGPSLTSPSYTTPSVEEDFSRKDKGNSKQKNVINCLNIDSQLQPSSISASVAPVMPTSPTYTHMAPLQSFTSPLLHTESASTVNQPRTLTSSIIVTATQMTHPPQKKIPHQQLKTEYHLCLPKDSLLQQVAMLMSSLANHHECHCLECSGTEQTESIQTTLFAHFSIPRVGLSGGLLFLWKANVNVTIINYGTNFVACYMAFLDGPSLHFSGFYGAPNTSQRHVAWKLLKKLKDIAPLLPWLVMGDFNEILSHDDKLGGPLRVESQLDVLRDAVDYSADVFYALSSMKSDGSPGPDGMSVMSYSNYWNIVGDLVTRSVLDILNEGGDPSCFNQTLITLIPKVPKPIMVTQLRPISLCNVLYKLVSKAIVLRLKPYLSLVISSSKSAFVQSCLITDNVLVVF</sequence>
<dbReference type="EnsemblPlants" id="evm.model.01.2543">
    <property type="protein sequence ID" value="cds.evm.model.01.2543"/>
    <property type="gene ID" value="evm.TU.01.2543"/>
</dbReference>
<dbReference type="SUPFAM" id="SSF56219">
    <property type="entry name" value="DNase I-like"/>
    <property type="match status" value="1"/>
</dbReference>
<evidence type="ECO:0000313" key="4">
    <source>
        <dbReference type="EnsemblPlants" id="cds.evm.model.01.2543"/>
    </source>
</evidence>
<proteinExistence type="predicted"/>
<dbReference type="PANTHER" id="PTHR46890">
    <property type="entry name" value="NON-LTR RETROLELEMENT REVERSE TRANSCRIPTASE-LIKE PROTEIN-RELATED"/>
    <property type="match status" value="1"/>
</dbReference>
<evidence type="ECO:0000313" key="5">
    <source>
        <dbReference type="Proteomes" id="UP000596661"/>
    </source>
</evidence>
<dbReference type="GO" id="GO:0008270">
    <property type="term" value="F:zinc ion binding"/>
    <property type="evidence" value="ECO:0007669"/>
    <property type="project" value="UniProtKB-KW"/>
</dbReference>
<evidence type="ECO:0000256" key="1">
    <source>
        <dbReference type="PROSITE-ProRule" id="PRU00047"/>
    </source>
</evidence>
<name>A0A803NLL0_CANSA</name>
<keyword evidence="1" id="KW-0479">Metal-binding</keyword>
<evidence type="ECO:0000256" key="2">
    <source>
        <dbReference type="SAM" id="MobiDB-lite"/>
    </source>
</evidence>
<dbReference type="AlphaFoldDB" id="A0A803NLL0"/>
<dbReference type="PROSITE" id="PS50158">
    <property type="entry name" value="ZF_CCHC"/>
    <property type="match status" value="1"/>
</dbReference>
<feature type="domain" description="CCHC-type" evidence="3">
    <location>
        <begin position="162"/>
        <end position="176"/>
    </location>
</feature>
<keyword evidence="1" id="KW-0862">Zinc</keyword>
<feature type="compositionally biased region" description="Low complexity" evidence="2">
    <location>
        <begin position="303"/>
        <end position="317"/>
    </location>
</feature>
<evidence type="ECO:0000259" key="3">
    <source>
        <dbReference type="PROSITE" id="PS50158"/>
    </source>
</evidence>
<dbReference type="Gramene" id="evm.model.01.2543">
    <property type="protein sequence ID" value="cds.evm.model.01.2543"/>
    <property type="gene ID" value="evm.TU.01.2543"/>
</dbReference>
<reference evidence="4" key="2">
    <citation type="submission" date="2021-03" db="UniProtKB">
        <authorList>
            <consortium name="EnsemblPlants"/>
        </authorList>
    </citation>
    <scope>IDENTIFICATION</scope>
</reference>
<accession>A0A803NLL0</accession>
<dbReference type="GO" id="GO:0003676">
    <property type="term" value="F:nucleic acid binding"/>
    <property type="evidence" value="ECO:0007669"/>
    <property type="project" value="InterPro"/>
</dbReference>
<keyword evidence="1" id="KW-0863">Zinc-finger</keyword>